<keyword evidence="1" id="KW-1133">Transmembrane helix</keyword>
<protein>
    <recommendedName>
        <fullName evidence="3">Type II secretion system protein</fullName>
    </recommendedName>
</protein>
<evidence type="ECO:0000256" key="1">
    <source>
        <dbReference type="SAM" id="Phobius"/>
    </source>
</evidence>
<evidence type="ECO:0000313" key="2">
    <source>
        <dbReference type="EMBL" id="ACD24677.1"/>
    </source>
</evidence>
<gene>
    <name evidence="2" type="ordered locus">CLL_A2423</name>
</gene>
<reference evidence="2" key="2">
    <citation type="submission" date="2009-08" db="EMBL/GenBank/DDBJ databases">
        <authorList>
            <person name="Shrivastava S."/>
            <person name="Brinkac L.M."/>
            <person name="Dodson R.J."/>
            <person name="Harkins D.M."/>
            <person name="Durkin A.S."/>
            <person name="Sutton G."/>
        </authorList>
    </citation>
    <scope>NUCLEOTIDE SEQUENCE</scope>
    <source>
        <strain evidence="2">Eklund 17B</strain>
    </source>
</reference>
<organism evidence="2">
    <name type="scientific">Clostridium botulinum (strain Eklund 17B / Type B)</name>
    <dbReference type="NCBI Taxonomy" id="935198"/>
    <lineage>
        <taxon>Bacteria</taxon>
        <taxon>Bacillati</taxon>
        <taxon>Bacillota</taxon>
        <taxon>Clostridia</taxon>
        <taxon>Eubacteriales</taxon>
        <taxon>Clostridiaceae</taxon>
        <taxon>Clostridium</taxon>
    </lineage>
</organism>
<keyword evidence="1" id="KW-0472">Membrane</keyword>
<name>B2TRP3_CLOBB</name>
<keyword evidence="1" id="KW-0812">Transmembrane</keyword>
<accession>B2TRP3</accession>
<sequence length="142" mass="16848">MKSKGSILIEAIAALFMLSLIVMFSISTYIHNNRILKERILREDLNRGIYNITNELKYNTKMNELKDILNKEPLKLSFDENFFKELTSKEVLDLTEGKDIKISKIKEDDYKLEILITAFVNKDDIQVEIEESFIKMWWMEYV</sequence>
<dbReference type="AlphaFoldDB" id="B2TRP3"/>
<reference evidence="2" key="1">
    <citation type="submission" date="2009-06" db="EMBL/GenBank/DDBJ databases">
        <authorList>
            <consortium name="US DOE Joint Genome Institute (JGI-PGF)"/>
            <person name="Lucas S."/>
            <person name="Copeland A."/>
            <person name="Lapidus A."/>
            <person name="Glavina del Rio T."/>
            <person name="Dalin E."/>
            <person name="Tice H."/>
            <person name="Bruce D."/>
            <person name="Goodwin L."/>
            <person name="Pitluck S."/>
            <person name="Kyrpides N."/>
            <person name="Mavromatis K."/>
            <person name="Ivanova N."/>
            <person name="Saunders E."/>
            <person name="Brettin T."/>
            <person name="Detter J.C."/>
            <person name="Han C."/>
            <person name="Larimer F."/>
            <person name="Land M."/>
            <person name="Hauser L."/>
            <person name="Markowitz V."/>
            <person name="Cheng J.-F."/>
            <person name="Hugenholtz P."/>
            <person name="Woyke T."/>
            <person name="Wu D."/>
            <person name="Gronow S."/>
            <person name="Klenk H.-P."/>
            <person name="Eisen J.A."/>
        </authorList>
    </citation>
    <scope>NUCLEOTIDE SEQUENCE</scope>
    <source>
        <strain evidence="2">Eklund 17B</strain>
    </source>
</reference>
<evidence type="ECO:0008006" key="3">
    <source>
        <dbReference type="Google" id="ProtNLM"/>
    </source>
</evidence>
<dbReference type="EMBL" id="CP001056">
    <property type="protein sequence ID" value="ACD24677.1"/>
    <property type="molecule type" value="Genomic_DNA"/>
</dbReference>
<proteinExistence type="predicted"/>
<dbReference type="HOGENOM" id="CLU_148531_0_0_9"/>
<accession>U4PHU4</accession>
<dbReference type="PATRIC" id="fig|935198.13.peg.2382"/>
<dbReference type="KEGG" id="cbk:CLL_A2423"/>
<feature type="transmembrane region" description="Helical" evidence="1">
    <location>
        <begin position="7"/>
        <end position="30"/>
    </location>
</feature>